<protein>
    <submittedName>
        <fullName evidence="1">Uncharacterized protein</fullName>
    </submittedName>
</protein>
<organism evidence="1 2">
    <name type="scientific">Pleurodeles waltl</name>
    <name type="common">Iberian ribbed newt</name>
    <dbReference type="NCBI Taxonomy" id="8319"/>
    <lineage>
        <taxon>Eukaryota</taxon>
        <taxon>Metazoa</taxon>
        <taxon>Chordata</taxon>
        <taxon>Craniata</taxon>
        <taxon>Vertebrata</taxon>
        <taxon>Euteleostomi</taxon>
        <taxon>Amphibia</taxon>
        <taxon>Batrachia</taxon>
        <taxon>Caudata</taxon>
        <taxon>Salamandroidea</taxon>
        <taxon>Salamandridae</taxon>
        <taxon>Pleurodelinae</taxon>
        <taxon>Pleurodeles</taxon>
    </lineage>
</organism>
<accession>A0AAV7MG04</accession>
<comment type="caution">
    <text evidence="1">The sequence shown here is derived from an EMBL/GenBank/DDBJ whole genome shotgun (WGS) entry which is preliminary data.</text>
</comment>
<sequence>MQTVIQVCDFFLEASDVCSDRLGVSRDVRASRRRLTTDIPCRIHPIDVSGQGVSRMIVGLWSRAGAAEDIGCICITASEKSS</sequence>
<dbReference type="EMBL" id="JANPWB010000014">
    <property type="protein sequence ID" value="KAJ1101464.1"/>
    <property type="molecule type" value="Genomic_DNA"/>
</dbReference>
<keyword evidence="2" id="KW-1185">Reference proteome</keyword>
<proteinExistence type="predicted"/>
<dbReference type="AlphaFoldDB" id="A0AAV7MG04"/>
<evidence type="ECO:0000313" key="2">
    <source>
        <dbReference type="Proteomes" id="UP001066276"/>
    </source>
</evidence>
<reference evidence="1" key="1">
    <citation type="journal article" date="2022" name="bioRxiv">
        <title>Sequencing and chromosome-scale assembly of the giantPleurodeles waltlgenome.</title>
        <authorList>
            <person name="Brown T."/>
            <person name="Elewa A."/>
            <person name="Iarovenko S."/>
            <person name="Subramanian E."/>
            <person name="Araus A.J."/>
            <person name="Petzold A."/>
            <person name="Susuki M."/>
            <person name="Suzuki K.-i.T."/>
            <person name="Hayashi T."/>
            <person name="Toyoda A."/>
            <person name="Oliveira C."/>
            <person name="Osipova E."/>
            <person name="Leigh N.D."/>
            <person name="Simon A."/>
            <person name="Yun M.H."/>
        </authorList>
    </citation>
    <scope>NUCLEOTIDE SEQUENCE</scope>
    <source>
        <strain evidence="1">20211129_DDA</strain>
        <tissue evidence="1">Liver</tissue>
    </source>
</reference>
<gene>
    <name evidence="1" type="ORF">NDU88_006532</name>
</gene>
<evidence type="ECO:0000313" key="1">
    <source>
        <dbReference type="EMBL" id="KAJ1101464.1"/>
    </source>
</evidence>
<dbReference type="Proteomes" id="UP001066276">
    <property type="component" value="Chromosome 10"/>
</dbReference>
<name>A0AAV7MG04_PLEWA</name>